<protein>
    <submittedName>
        <fullName evidence="1">Uncharacterized protein</fullName>
    </submittedName>
</protein>
<dbReference type="EMBL" id="GBXM01083253">
    <property type="protein sequence ID" value="JAH25324.1"/>
    <property type="molecule type" value="Transcribed_RNA"/>
</dbReference>
<reference evidence="1" key="2">
    <citation type="journal article" date="2015" name="Fish Shellfish Immunol.">
        <title>Early steps in the European eel (Anguilla anguilla)-Vibrio vulnificus interaction in the gills: Role of the RtxA13 toxin.</title>
        <authorList>
            <person name="Callol A."/>
            <person name="Pajuelo D."/>
            <person name="Ebbesson L."/>
            <person name="Teles M."/>
            <person name="MacKenzie S."/>
            <person name="Amaro C."/>
        </authorList>
    </citation>
    <scope>NUCLEOTIDE SEQUENCE</scope>
</reference>
<reference evidence="1" key="1">
    <citation type="submission" date="2014-11" db="EMBL/GenBank/DDBJ databases">
        <authorList>
            <person name="Amaro Gonzalez C."/>
        </authorList>
    </citation>
    <scope>NUCLEOTIDE SEQUENCE</scope>
</reference>
<name>A0A0E9R8B0_ANGAN</name>
<organism evidence="1">
    <name type="scientific">Anguilla anguilla</name>
    <name type="common">European freshwater eel</name>
    <name type="synonym">Muraena anguilla</name>
    <dbReference type="NCBI Taxonomy" id="7936"/>
    <lineage>
        <taxon>Eukaryota</taxon>
        <taxon>Metazoa</taxon>
        <taxon>Chordata</taxon>
        <taxon>Craniata</taxon>
        <taxon>Vertebrata</taxon>
        <taxon>Euteleostomi</taxon>
        <taxon>Actinopterygii</taxon>
        <taxon>Neopterygii</taxon>
        <taxon>Teleostei</taxon>
        <taxon>Anguilliformes</taxon>
        <taxon>Anguillidae</taxon>
        <taxon>Anguilla</taxon>
    </lineage>
</organism>
<proteinExistence type="predicted"/>
<accession>A0A0E9R8B0</accession>
<evidence type="ECO:0000313" key="1">
    <source>
        <dbReference type="EMBL" id="JAH25324.1"/>
    </source>
</evidence>
<sequence>MFKASWWYFI</sequence>